<evidence type="ECO:0000313" key="2">
    <source>
        <dbReference type="Proteomes" id="UP001238450"/>
    </source>
</evidence>
<evidence type="ECO:0000313" key="1">
    <source>
        <dbReference type="EMBL" id="MDQ0416102.1"/>
    </source>
</evidence>
<organism evidence="1 2">
    <name type="scientific">Croceifilum oryzae</name>
    <dbReference type="NCBI Taxonomy" id="1553429"/>
    <lineage>
        <taxon>Bacteria</taxon>
        <taxon>Bacillati</taxon>
        <taxon>Bacillota</taxon>
        <taxon>Bacilli</taxon>
        <taxon>Bacillales</taxon>
        <taxon>Thermoactinomycetaceae</taxon>
        <taxon>Croceifilum</taxon>
    </lineage>
</organism>
<keyword evidence="2" id="KW-1185">Reference proteome</keyword>
<proteinExistence type="predicted"/>
<protein>
    <submittedName>
        <fullName evidence="1">Transcriptional regulator</fullName>
    </submittedName>
</protein>
<accession>A0AAJ1TGG1</accession>
<reference evidence="1 2" key="1">
    <citation type="submission" date="2023-07" db="EMBL/GenBank/DDBJ databases">
        <title>Genomic Encyclopedia of Type Strains, Phase IV (KMG-IV): sequencing the most valuable type-strain genomes for metagenomic binning, comparative biology and taxonomic classification.</title>
        <authorList>
            <person name="Goeker M."/>
        </authorList>
    </citation>
    <scope>NUCLEOTIDE SEQUENCE [LARGE SCALE GENOMIC DNA]</scope>
    <source>
        <strain evidence="1 2">DSM 46876</strain>
    </source>
</reference>
<sequence length="142" mass="16477">MLQSALEEQKYEDVILISLKPQYFQLILSREKKYEYRKRFPNRPVKAFIYVTQPVGEIQAALEFGTPIHEPRELIGQEGLGVQEFIRGEKVGKVAVPIKNVVILSKPMKMSELKNRFQVVPPQSFIYLKNKPELLTYLLNLS</sequence>
<comment type="caution">
    <text evidence="1">The sequence shown here is derived from an EMBL/GenBank/DDBJ whole genome shotgun (WGS) entry which is preliminary data.</text>
</comment>
<dbReference type="SUPFAM" id="SSF88697">
    <property type="entry name" value="PUA domain-like"/>
    <property type="match status" value="1"/>
</dbReference>
<dbReference type="EMBL" id="JAUSUV010000001">
    <property type="protein sequence ID" value="MDQ0416102.1"/>
    <property type="molecule type" value="Genomic_DNA"/>
</dbReference>
<dbReference type="RefSeq" id="WP_307250228.1">
    <property type="nucleotide sequence ID" value="NZ_JAUSUV010000001.1"/>
</dbReference>
<gene>
    <name evidence="1" type="ORF">J2Z48_000260</name>
</gene>
<name>A0AAJ1TGG1_9BACL</name>
<dbReference type="Proteomes" id="UP001238450">
    <property type="component" value="Unassembled WGS sequence"/>
</dbReference>
<dbReference type="InterPro" id="IPR015947">
    <property type="entry name" value="PUA-like_sf"/>
</dbReference>
<dbReference type="AlphaFoldDB" id="A0AAJ1TGG1"/>